<name>A0AAD7CJ09_9AGAR</name>
<dbReference type="EMBL" id="JARKIF010000001">
    <property type="protein sequence ID" value="KAJ7650266.1"/>
    <property type="molecule type" value="Genomic_DNA"/>
</dbReference>
<sequence length="122" mass="14630">MLARRNASAKYRGRNEEELREKARIRMQLCVTVAETPELQEDARARARESSRKYRASHAAALAHRQRIRRMDAYEKKHGHKAWLERSEKLETQRRAAAEEEEWRVYEVELRRRERERETGAA</sequence>
<evidence type="ECO:0000256" key="1">
    <source>
        <dbReference type="SAM" id="MobiDB-lite"/>
    </source>
</evidence>
<evidence type="ECO:0000313" key="2">
    <source>
        <dbReference type="EMBL" id="KAJ7650266.1"/>
    </source>
</evidence>
<comment type="caution">
    <text evidence="2">The sequence shown here is derived from an EMBL/GenBank/DDBJ whole genome shotgun (WGS) entry which is preliminary data.</text>
</comment>
<feature type="compositionally biased region" description="Basic and acidic residues" evidence="1">
    <location>
        <begin position="42"/>
        <end position="52"/>
    </location>
</feature>
<dbReference type="Proteomes" id="UP001221142">
    <property type="component" value="Unassembled WGS sequence"/>
</dbReference>
<accession>A0AAD7CJ09</accession>
<evidence type="ECO:0000313" key="3">
    <source>
        <dbReference type="Proteomes" id="UP001221142"/>
    </source>
</evidence>
<proteinExistence type="predicted"/>
<gene>
    <name evidence="2" type="ORF">FB45DRAFT_1017658</name>
</gene>
<reference evidence="2" key="1">
    <citation type="submission" date="2023-03" db="EMBL/GenBank/DDBJ databases">
        <title>Massive genome expansion in bonnet fungi (Mycena s.s.) driven by repeated elements and novel gene families across ecological guilds.</title>
        <authorList>
            <consortium name="Lawrence Berkeley National Laboratory"/>
            <person name="Harder C.B."/>
            <person name="Miyauchi S."/>
            <person name="Viragh M."/>
            <person name="Kuo A."/>
            <person name="Thoen E."/>
            <person name="Andreopoulos B."/>
            <person name="Lu D."/>
            <person name="Skrede I."/>
            <person name="Drula E."/>
            <person name="Henrissat B."/>
            <person name="Morin E."/>
            <person name="Kohler A."/>
            <person name="Barry K."/>
            <person name="LaButti K."/>
            <person name="Morin E."/>
            <person name="Salamov A."/>
            <person name="Lipzen A."/>
            <person name="Mereny Z."/>
            <person name="Hegedus B."/>
            <person name="Baldrian P."/>
            <person name="Stursova M."/>
            <person name="Weitz H."/>
            <person name="Taylor A."/>
            <person name="Grigoriev I.V."/>
            <person name="Nagy L.G."/>
            <person name="Martin F."/>
            <person name="Kauserud H."/>
        </authorList>
    </citation>
    <scope>NUCLEOTIDE SEQUENCE</scope>
    <source>
        <strain evidence="2">9284</strain>
    </source>
</reference>
<keyword evidence="3" id="KW-1185">Reference proteome</keyword>
<protein>
    <submittedName>
        <fullName evidence="2">Uncharacterized protein</fullName>
    </submittedName>
</protein>
<dbReference type="AlphaFoldDB" id="A0AAD7CJ09"/>
<organism evidence="2 3">
    <name type="scientific">Roridomyces roridus</name>
    <dbReference type="NCBI Taxonomy" id="1738132"/>
    <lineage>
        <taxon>Eukaryota</taxon>
        <taxon>Fungi</taxon>
        <taxon>Dikarya</taxon>
        <taxon>Basidiomycota</taxon>
        <taxon>Agaricomycotina</taxon>
        <taxon>Agaricomycetes</taxon>
        <taxon>Agaricomycetidae</taxon>
        <taxon>Agaricales</taxon>
        <taxon>Marasmiineae</taxon>
        <taxon>Mycenaceae</taxon>
        <taxon>Roridomyces</taxon>
    </lineage>
</organism>
<feature type="region of interest" description="Disordered" evidence="1">
    <location>
        <begin position="42"/>
        <end position="62"/>
    </location>
</feature>